<evidence type="ECO:0000313" key="1">
    <source>
        <dbReference type="EMBL" id="KAK9107314.1"/>
    </source>
</evidence>
<proteinExistence type="predicted"/>
<comment type="caution">
    <text evidence="1">The sequence shown here is derived from an EMBL/GenBank/DDBJ whole genome shotgun (WGS) entry which is preliminary data.</text>
</comment>
<evidence type="ECO:0000313" key="2">
    <source>
        <dbReference type="Proteomes" id="UP001420932"/>
    </source>
</evidence>
<accession>A0AAP0F9G0</accession>
<sequence length="229" mass="25363">MHNSSFLVSSRNEAASSTLSSKTKAIAEIRASVTAHVLGVLCSSSDFASFPEVIHERDWYYPSFLGPHTARTRIKLYCEKERLREDQFEHLKMLVDIGDILSACGSIKRTEKVTQSLANGTKDSISKLVSDLNSAKLEENVVSIAKGYSVGGFDGFCGRNGGVVDYVDDEVVYCKVAGECPKGRVYSLRSLGRKKRRYVDPDAAHPSTPKELLEGVQAMEQVLWLYFQV</sequence>
<name>A0AAP0F9G0_9MAGN</name>
<dbReference type="Proteomes" id="UP001420932">
    <property type="component" value="Unassembled WGS sequence"/>
</dbReference>
<keyword evidence="2" id="KW-1185">Reference proteome</keyword>
<organism evidence="1 2">
    <name type="scientific">Stephania yunnanensis</name>
    <dbReference type="NCBI Taxonomy" id="152371"/>
    <lineage>
        <taxon>Eukaryota</taxon>
        <taxon>Viridiplantae</taxon>
        <taxon>Streptophyta</taxon>
        <taxon>Embryophyta</taxon>
        <taxon>Tracheophyta</taxon>
        <taxon>Spermatophyta</taxon>
        <taxon>Magnoliopsida</taxon>
        <taxon>Ranunculales</taxon>
        <taxon>Menispermaceae</taxon>
        <taxon>Menispermoideae</taxon>
        <taxon>Cissampelideae</taxon>
        <taxon>Stephania</taxon>
    </lineage>
</organism>
<dbReference type="Gene3D" id="2.40.50.140">
    <property type="entry name" value="Nucleic acid-binding proteins"/>
    <property type="match status" value="1"/>
</dbReference>
<dbReference type="InterPro" id="IPR012340">
    <property type="entry name" value="NA-bd_OB-fold"/>
</dbReference>
<reference evidence="1 2" key="1">
    <citation type="submission" date="2024-01" db="EMBL/GenBank/DDBJ databases">
        <title>Genome assemblies of Stephania.</title>
        <authorList>
            <person name="Yang L."/>
        </authorList>
    </citation>
    <scope>NUCLEOTIDE SEQUENCE [LARGE SCALE GENOMIC DNA]</scope>
    <source>
        <strain evidence="1">YNDBR</strain>
        <tissue evidence="1">Leaf</tissue>
    </source>
</reference>
<protein>
    <submittedName>
        <fullName evidence="1">Uncharacterized protein</fullName>
    </submittedName>
</protein>
<dbReference type="AlphaFoldDB" id="A0AAP0F9G0"/>
<gene>
    <name evidence="1" type="ORF">Syun_023325</name>
</gene>
<dbReference type="EMBL" id="JBBNAF010000010">
    <property type="protein sequence ID" value="KAK9107314.1"/>
    <property type="molecule type" value="Genomic_DNA"/>
</dbReference>